<dbReference type="OrthoDB" id="3270241at2759"/>
<dbReference type="InterPro" id="IPR048420">
    <property type="entry name" value="Zap1-like_Znf1"/>
</dbReference>
<feature type="compositionally biased region" description="Polar residues" evidence="1">
    <location>
        <begin position="149"/>
        <end position="169"/>
    </location>
</feature>
<evidence type="ECO:0000256" key="1">
    <source>
        <dbReference type="SAM" id="MobiDB-lite"/>
    </source>
</evidence>
<organism evidence="3 4">
    <name type="scientific">Ephemerocybe angulata</name>
    <dbReference type="NCBI Taxonomy" id="980116"/>
    <lineage>
        <taxon>Eukaryota</taxon>
        <taxon>Fungi</taxon>
        <taxon>Dikarya</taxon>
        <taxon>Basidiomycota</taxon>
        <taxon>Agaricomycotina</taxon>
        <taxon>Agaricomycetes</taxon>
        <taxon>Agaricomycetidae</taxon>
        <taxon>Agaricales</taxon>
        <taxon>Agaricineae</taxon>
        <taxon>Psathyrellaceae</taxon>
        <taxon>Ephemerocybe</taxon>
    </lineage>
</organism>
<gene>
    <name evidence="3" type="ORF">DFP72DRAFT_595681</name>
</gene>
<feature type="compositionally biased region" description="Low complexity" evidence="1">
    <location>
        <begin position="88"/>
        <end position="97"/>
    </location>
</feature>
<dbReference type="GO" id="GO:0008270">
    <property type="term" value="F:zinc ion binding"/>
    <property type="evidence" value="ECO:0007669"/>
    <property type="project" value="InterPro"/>
</dbReference>
<feature type="region of interest" description="Disordered" evidence="1">
    <location>
        <begin position="78"/>
        <end position="183"/>
    </location>
</feature>
<accession>A0A8H6MDQ6</accession>
<reference evidence="3 4" key="1">
    <citation type="submission" date="2020-07" db="EMBL/GenBank/DDBJ databases">
        <title>Comparative genomics of pyrophilous fungi reveals a link between fire events and developmental genes.</title>
        <authorList>
            <consortium name="DOE Joint Genome Institute"/>
            <person name="Steindorff A.S."/>
            <person name="Carver A."/>
            <person name="Calhoun S."/>
            <person name="Stillman K."/>
            <person name="Liu H."/>
            <person name="Lipzen A."/>
            <person name="Pangilinan J."/>
            <person name="Labutti K."/>
            <person name="Bruns T.D."/>
            <person name="Grigoriev I.V."/>
        </authorList>
    </citation>
    <scope>NUCLEOTIDE SEQUENCE [LARGE SCALE GENOMIC DNA]</scope>
    <source>
        <strain evidence="3 4">CBS 144469</strain>
    </source>
</reference>
<protein>
    <recommendedName>
        <fullName evidence="2">C2H2-type domain-containing protein</fullName>
    </recommendedName>
</protein>
<dbReference type="Pfam" id="PF21816">
    <property type="entry name" value="Zap1_zf1"/>
    <property type="match status" value="1"/>
</dbReference>
<feature type="compositionally biased region" description="Pro residues" evidence="1">
    <location>
        <begin position="98"/>
        <end position="110"/>
    </location>
</feature>
<sequence>MALPRVQTLSAVHYCRWDWCLERFSKPSDLNEHVVNDHILTAKPIRRGDLAAIERAEEGIGESMTIPTQMRGILHQNEPEKETPEKASQQSQELPSSLPTPPGSDAPSPPRENASLPNMEQAPELPQDTGVDPSLLSAPAQTPVRMFSRSRTQSRVGTPNFKTLSSPSPGDSPFIADNPGTPDFDAMVDDAVHRRKRQRVDAGLLGIHSKYPSFASTTSNGSHMAVERQLTQNLDTLEESDGELQLSDIIHSEKLAESAIANDPVTGPNNADEEVSIKMPVIHPLQSQPVLHPDE</sequence>
<dbReference type="Proteomes" id="UP000521943">
    <property type="component" value="Unassembled WGS sequence"/>
</dbReference>
<evidence type="ECO:0000259" key="2">
    <source>
        <dbReference type="PROSITE" id="PS00028"/>
    </source>
</evidence>
<keyword evidence="4" id="KW-1185">Reference proteome</keyword>
<dbReference type="AlphaFoldDB" id="A0A8H6MDQ6"/>
<dbReference type="PROSITE" id="PS00028">
    <property type="entry name" value="ZINC_FINGER_C2H2_1"/>
    <property type="match status" value="1"/>
</dbReference>
<feature type="domain" description="C2H2-type" evidence="2">
    <location>
        <begin position="15"/>
        <end position="38"/>
    </location>
</feature>
<proteinExistence type="predicted"/>
<dbReference type="EMBL" id="JACGCI010000008">
    <property type="protein sequence ID" value="KAF6762094.1"/>
    <property type="molecule type" value="Genomic_DNA"/>
</dbReference>
<name>A0A8H6MDQ6_9AGAR</name>
<comment type="caution">
    <text evidence="3">The sequence shown here is derived from an EMBL/GenBank/DDBJ whole genome shotgun (WGS) entry which is preliminary data.</text>
</comment>
<evidence type="ECO:0000313" key="3">
    <source>
        <dbReference type="EMBL" id="KAF6762094.1"/>
    </source>
</evidence>
<dbReference type="InterPro" id="IPR013087">
    <property type="entry name" value="Znf_C2H2_type"/>
</dbReference>
<evidence type="ECO:0000313" key="4">
    <source>
        <dbReference type="Proteomes" id="UP000521943"/>
    </source>
</evidence>